<dbReference type="GO" id="GO:0016020">
    <property type="term" value="C:membrane"/>
    <property type="evidence" value="ECO:0007669"/>
    <property type="project" value="UniProtKB-SubCell"/>
</dbReference>
<organism evidence="7 8">
    <name type="scientific">Popillia japonica</name>
    <name type="common">Japanese beetle</name>
    <dbReference type="NCBI Taxonomy" id="7064"/>
    <lineage>
        <taxon>Eukaryota</taxon>
        <taxon>Metazoa</taxon>
        <taxon>Ecdysozoa</taxon>
        <taxon>Arthropoda</taxon>
        <taxon>Hexapoda</taxon>
        <taxon>Insecta</taxon>
        <taxon>Pterygota</taxon>
        <taxon>Neoptera</taxon>
        <taxon>Endopterygota</taxon>
        <taxon>Coleoptera</taxon>
        <taxon>Polyphaga</taxon>
        <taxon>Scarabaeiformia</taxon>
        <taxon>Scarabaeidae</taxon>
        <taxon>Rutelinae</taxon>
        <taxon>Popillia</taxon>
    </lineage>
</organism>
<evidence type="ECO:0000256" key="6">
    <source>
        <dbReference type="SAM" id="Phobius"/>
    </source>
</evidence>
<protein>
    <recommendedName>
        <fullName evidence="9">Solute carrier family 46 member 3</fullName>
    </recommendedName>
</protein>
<dbReference type="AlphaFoldDB" id="A0AAW1IV92"/>
<evidence type="ECO:0000256" key="1">
    <source>
        <dbReference type="ARBA" id="ARBA00004141"/>
    </source>
</evidence>
<dbReference type="PANTHER" id="PTHR23507">
    <property type="entry name" value="ZGC:174356"/>
    <property type="match status" value="1"/>
</dbReference>
<comment type="caution">
    <text evidence="7">The sequence shown here is derived from an EMBL/GenBank/DDBJ whole genome shotgun (WGS) entry which is preliminary data.</text>
</comment>
<dbReference type="Proteomes" id="UP001458880">
    <property type="component" value="Unassembled WGS sequence"/>
</dbReference>
<name>A0AAW1IV92_POPJA</name>
<evidence type="ECO:0000313" key="7">
    <source>
        <dbReference type="EMBL" id="KAK9693842.1"/>
    </source>
</evidence>
<evidence type="ECO:0000256" key="4">
    <source>
        <dbReference type="ARBA" id="ARBA00023136"/>
    </source>
</evidence>
<sequence>MSGETFETTTNNQNGDKNAEEPDPDRMTYYQKLKLVLKNITVEPLVICYILPSTMLLITGQNLNIDKACRVNLKLDEEICDAIMARNTSAYNITDEETIYKMVANVNAYKNIVYGIIPPTVLLFLGSWSDRTGRRKPGRLFPLFGDISSSIAYLLCVYFFHQITDGIQRDTRNRSPDFIGNLADYVGGGIQLRQSNFHR</sequence>
<feature type="compositionally biased region" description="Polar residues" evidence="5">
    <location>
        <begin position="1"/>
        <end position="16"/>
    </location>
</feature>
<dbReference type="GO" id="GO:0022857">
    <property type="term" value="F:transmembrane transporter activity"/>
    <property type="evidence" value="ECO:0007669"/>
    <property type="project" value="TreeGrafter"/>
</dbReference>
<keyword evidence="4 6" id="KW-0472">Membrane</keyword>
<dbReference type="PANTHER" id="PTHR23507:SF1">
    <property type="entry name" value="FI18259P1-RELATED"/>
    <property type="match status" value="1"/>
</dbReference>
<proteinExistence type="predicted"/>
<comment type="subcellular location">
    <subcellularLocation>
        <location evidence="1">Membrane</location>
        <topology evidence="1">Multi-pass membrane protein</topology>
    </subcellularLocation>
</comment>
<keyword evidence="2 6" id="KW-0812">Transmembrane</keyword>
<reference evidence="7 8" key="1">
    <citation type="journal article" date="2024" name="BMC Genomics">
        <title>De novo assembly and annotation of Popillia japonica's genome with initial clues to its potential as an invasive pest.</title>
        <authorList>
            <person name="Cucini C."/>
            <person name="Boschi S."/>
            <person name="Funari R."/>
            <person name="Cardaioli E."/>
            <person name="Iannotti N."/>
            <person name="Marturano G."/>
            <person name="Paoli F."/>
            <person name="Bruttini M."/>
            <person name="Carapelli A."/>
            <person name="Frati F."/>
            <person name="Nardi F."/>
        </authorList>
    </citation>
    <scope>NUCLEOTIDE SEQUENCE [LARGE SCALE GENOMIC DNA]</scope>
    <source>
        <strain evidence="7">DMR45628</strain>
    </source>
</reference>
<keyword evidence="3 6" id="KW-1133">Transmembrane helix</keyword>
<dbReference type="EMBL" id="JASPKY010000530">
    <property type="protein sequence ID" value="KAK9693842.1"/>
    <property type="molecule type" value="Genomic_DNA"/>
</dbReference>
<accession>A0AAW1IV92</accession>
<evidence type="ECO:0008006" key="9">
    <source>
        <dbReference type="Google" id="ProtNLM"/>
    </source>
</evidence>
<keyword evidence="8" id="KW-1185">Reference proteome</keyword>
<evidence type="ECO:0000256" key="3">
    <source>
        <dbReference type="ARBA" id="ARBA00022989"/>
    </source>
</evidence>
<evidence type="ECO:0000256" key="5">
    <source>
        <dbReference type="SAM" id="MobiDB-lite"/>
    </source>
</evidence>
<feature type="region of interest" description="Disordered" evidence="5">
    <location>
        <begin position="1"/>
        <end position="24"/>
    </location>
</feature>
<gene>
    <name evidence="7" type="ORF">QE152_g33964</name>
</gene>
<feature type="transmembrane region" description="Helical" evidence="6">
    <location>
        <begin position="112"/>
        <end position="128"/>
    </location>
</feature>
<evidence type="ECO:0000313" key="8">
    <source>
        <dbReference type="Proteomes" id="UP001458880"/>
    </source>
</evidence>
<feature type="transmembrane region" description="Helical" evidence="6">
    <location>
        <begin position="140"/>
        <end position="160"/>
    </location>
</feature>
<evidence type="ECO:0000256" key="2">
    <source>
        <dbReference type="ARBA" id="ARBA00022692"/>
    </source>
</evidence>